<dbReference type="Pfam" id="PF12724">
    <property type="entry name" value="Flavodoxin_5"/>
    <property type="match status" value="1"/>
</dbReference>
<dbReference type="InterPro" id="IPR029039">
    <property type="entry name" value="Flavoprotein-like_sf"/>
</dbReference>
<dbReference type="PROSITE" id="PS51379">
    <property type="entry name" value="4FE4S_FER_2"/>
    <property type="match status" value="2"/>
</dbReference>
<dbReference type="NCBIfam" id="NF038196">
    <property type="entry name" value="ferrodoxin_EFR1"/>
    <property type="match status" value="1"/>
</dbReference>
<name>A0A940DJB8_9FIRM</name>
<reference evidence="9" key="1">
    <citation type="submission" date="2020-10" db="EMBL/GenBank/DDBJ databases">
        <authorList>
            <person name="Gilroy R."/>
        </authorList>
    </citation>
    <scope>NUCLEOTIDE SEQUENCE</scope>
    <source>
        <strain evidence="9">517</strain>
    </source>
</reference>
<dbReference type="Gene3D" id="3.40.50.360">
    <property type="match status" value="1"/>
</dbReference>
<evidence type="ECO:0000256" key="7">
    <source>
        <dbReference type="ARBA" id="ARBA00023014"/>
    </source>
</evidence>
<dbReference type="Gene3D" id="3.30.70.20">
    <property type="match status" value="1"/>
</dbReference>
<evidence type="ECO:0000313" key="9">
    <source>
        <dbReference type="EMBL" id="MBO8424773.1"/>
    </source>
</evidence>
<reference evidence="9" key="2">
    <citation type="journal article" date="2021" name="PeerJ">
        <title>Extensive microbial diversity within the chicken gut microbiome revealed by metagenomics and culture.</title>
        <authorList>
            <person name="Gilroy R."/>
            <person name="Ravi A."/>
            <person name="Getino M."/>
            <person name="Pursley I."/>
            <person name="Horton D.L."/>
            <person name="Alikhan N.F."/>
            <person name="Baker D."/>
            <person name="Gharbi K."/>
            <person name="Hall N."/>
            <person name="Watson M."/>
            <person name="Adriaenssens E.M."/>
            <person name="Foster-Nyarko E."/>
            <person name="Jarju S."/>
            <person name="Secka A."/>
            <person name="Antonio M."/>
            <person name="Oren A."/>
            <person name="Chaudhuri R.R."/>
            <person name="La Ragione R."/>
            <person name="Hildebrand F."/>
            <person name="Pallen M.J."/>
        </authorList>
    </citation>
    <scope>NUCLEOTIDE SEQUENCE</scope>
    <source>
        <strain evidence="9">517</strain>
    </source>
</reference>
<keyword evidence="7" id="KW-0411">Iron-sulfur</keyword>
<dbReference type="InterPro" id="IPR026816">
    <property type="entry name" value="Flavodoxin_dom"/>
</dbReference>
<comment type="function">
    <text evidence="2">Ferredoxins are iron-sulfur proteins that transfer electrons in a wide variety of metabolic reactions.</text>
</comment>
<protein>
    <recommendedName>
        <fullName evidence="3">Ferredoxin</fullName>
    </recommendedName>
</protein>
<keyword evidence="6" id="KW-0408">Iron</keyword>
<evidence type="ECO:0000256" key="2">
    <source>
        <dbReference type="ARBA" id="ARBA00003532"/>
    </source>
</evidence>
<comment type="cofactor">
    <cofactor evidence="1">
        <name>[4Fe-4S] cluster</name>
        <dbReference type="ChEBI" id="CHEBI:49883"/>
    </cofactor>
</comment>
<evidence type="ECO:0000313" key="10">
    <source>
        <dbReference type="Proteomes" id="UP000727857"/>
    </source>
</evidence>
<gene>
    <name evidence="9" type="ORF">IAB16_07110</name>
</gene>
<dbReference type="GO" id="GO:0051539">
    <property type="term" value="F:4 iron, 4 sulfur cluster binding"/>
    <property type="evidence" value="ECO:0007669"/>
    <property type="project" value="UniProtKB-KW"/>
</dbReference>
<dbReference type="InterPro" id="IPR017900">
    <property type="entry name" value="4Fe4S_Fe_S_CS"/>
</dbReference>
<evidence type="ECO:0000256" key="1">
    <source>
        <dbReference type="ARBA" id="ARBA00001966"/>
    </source>
</evidence>
<dbReference type="SUPFAM" id="SSF54862">
    <property type="entry name" value="4Fe-4S ferredoxins"/>
    <property type="match status" value="1"/>
</dbReference>
<dbReference type="InterPro" id="IPR047964">
    <property type="entry name" value="EFR1-like"/>
</dbReference>
<evidence type="ECO:0000256" key="5">
    <source>
        <dbReference type="ARBA" id="ARBA00022723"/>
    </source>
</evidence>
<dbReference type="Pfam" id="PF00037">
    <property type="entry name" value="Fer4"/>
    <property type="match status" value="1"/>
</dbReference>
<dbReference type="GO" id="GO:0046872">
    <property type="term" value="F:metal ion binding"/>
    <property type="evidence" value="ECO:0007669"/>
    <property type="project" value="UniProtKB-KW"/>
</dbReference>
<dbReference type="Proteomes" id="UP000727857">
    <property type="component" value="Unassembled WGS sequence"/>
</dbReference>
<keyword evidence="5" id="KW-0479">Metal-binding</keyword>
<dbReference type="AlphaFoldDB" id="A0A940DJB8"/>
<dbReference type="PANTHER" id="PTHR24960:SF79">
    <property type="entry name" value="PHOTOSYSTEM I IRON-SULFUR CENTER"/>
    <property type="match status" value="1"/>
</dbReference>
<accession>A0A940DJB8</accession>
<evidence type="ECO:0000259" key="8">
    <source>
        <dbReference type="PROSITE" id="PS51379"/>
    </source>
</evidence>
<organism evidence="9 10">
    <name type="scientific">Candidatus Stercoripulliclostridium pullicola</name>
    <dbReference type="NCBI Taxonomy" id="2840953"/>
    <lineage>
        <taxon>Bacteria</taxon>
        <taxon>Bacillati</taxon>
        <taxon>Bacillota</taxon>
        <taxon>Clostridia</taxon>
        <taxon>Eubacteriales</taxon>
        <taxon>Candidatus Stercoripulliclostridium</taxon>
    </lineage>
</organism>
<evidence type="ECO:0000256" key="4">
    <source>
        <dbReference type="ARBA" id="ARBA00022485"/>
    </source>
</evidence>
<evidence type="ECO:0000256" key="6">
    <source>
        <dbReference type="ARBA" id="ARBA00023004"/>
    </source>
</evidence>
<feature type="domain" description="4Fe-4S ferredoxin-type" evidence="8">
    <location>
        <begin position="185"/>
        <end position="214"/>
    </location>
</feature>
<dbReference type="InterPro" id="IPR017896">
    <property type="entry name" value="4Fe4S_Fe-S-bd"/>
</dbReference>
<keyword evidence="4" id="KW-0004">4Fe-4S</keyword>
<evidence type="ECO:0000256" key="3">
    <source>
        <dbReference type="ARBA" id="ARBA00013529"/>
    </source>
</evidence>
<comment type="caution">
    <text evidence="9">The sequence shown here is derived from an EMBL/GenBank/DDBJ whole genome shotgun (WGS) entry which is preliminary data.</text>
</comment>
<dbReference type="PANTHER" id="PTHR24960">
    <property type="entry name" value="PHOTOSYSTEM I IRON-SULFUR CENTER-RELATED"/>
    <property type="match status" value="1"/>
</dbReference>
<dbReference type="SUPFAM" id="SSF52218">
    <property type="entry name" value="Flavoproteins"/>
    <property type="match status" value="1"/>
</dbReference>
<feature type="domain" description="4Fe-4S ferredoxin-type" evidence="8">
    <location>
        <begin position="221"/>
        <end position="242"/>
    </location>
</feature>
<dbReference type="InterPro" id="IPR050157">
    <property type="entry name" value="PSI_iron-sulfur_center"/>
</dbReference>
<dbReference type="PROSITE" id="PS00198">
    <property type="entry name" value="4FE4S_FER_1"/>
    <property type="match status" value="2"/>
</dbReference>
<proteinExistence type="predicted"/>
<sequence length="279" mass="30655">MQNMMIYYFSGTGNTKKITKLFAEALEECGAKAEIRDIVACDAPVTDGYDAIGIAYPVHGFNTPEIVTDFAKKLPCGNGKPLFALKTSGEPLRLNDASSLELSRIAESKGYRFIGERHYVMPYNMVYRHSDAMAAKMLATAKARIPKDAQAVLLGTVAPLEYPLRARIMTVLCKIERPGMRLNGRLYKVNKDKCIGCMKCVRGCPVGNIEFENGKFRFGGNCIGCARCAFGCPADAITTGLLNPIKVNGAYNFDADPEEAVIGAYCRKSYEKYFADKSE</sequence>
<dbReference type="EMBL" id="JADINF010000180">
    <property type="protein sequence ID" value="MBO8424773.1"/>
    <property type="molecule type" value="Genomic_DNA"/>
</dbReference>